<proteinExistence type="predicted"/>
<comment type="caution">
    <text evidence="1">The sequence shown here is derived from an EMBL/GenBank/DDBJ whole genome shotgun (WGS) entry which is preliminary data.</text>
</comment>
<dbReference type="Proteomes" id="UP000568751">
    <property type="component" value="Unassembled WGS sequence"/>
</dbReference>
<dbReference type="AlphaFoldDB" id="A0A853F1X8"/>
<protein>
    <submittedName>
        <fullName evidence="1">Uncharacterized protein</fullName>
    </submittedName>
</protein>
<organism evidence="1 2">
    <name type="scientific">Candidatus Thiodubiliella endoseptemdiera</name>
    <dbReference type="NCBI Taxonomy" id="2738886"/>
    <lineage>
        <taxon>Bacteria</taxon>
        <taxon>Pseudomonadati</taxon>
        <taxon>Pseudomonadota</taxon>
        <taxon>Gammaproteobacteria</taxon>
        <taxon>Candidatus Pseudothioglobaceae</taxon>
        <taxon>Candidatus Thiodubiliella</taxon>
    </lineage>
</organism>
<dbReference type="EMBL" id="JACCHT010000001">
    <property type="protein sequence ID" value="NYT27427.1"/>
    <property type="molecule type" value="Genomic_DNA"/>
</dbReference>
<name>A0A853F1X8_9GAMM</name>
<evidence type="ECO:0000313" key="1">
    <source>
        <dbReference type="EMBL" id="NYT27427.1"/>
    </source>
</evidence>
<evidence type="ECO:0000313" key="2">
    <source>
        <dbReference type="Proteomes" id="UP000568751"/>
    </source>
</evidence>
<gene>
    <name evidence="1" type="ORF">H0A76_05725</name>
</gene>
<reference evidence="1 2" key="1">
    <citation type="submission" date="2020-05" db="EMBL/GenBank/DDBJ databases">
        <title>Horizontal transmission and recombination maintain forever young bacterial symbiont genomes.</title>
        <authorList>
            <person name="Russell S.L."/>
            <person name="Pepper-Tunick E."/>
            <person name="Svedberg J."/>
            <person name="Byrne A."/>
            <person name="Ruelas Castillo J."/>
            <person name="Vollmers C."/>
            <person name="Beinart R.A."/>
            <person name="Corbett-Detig R."/>
        </authorList>
    </citation>
    <scope>NUCLEOTIDE SEQUENCE [LARGE SCALE GENOMIC DNA]</scope>
    <source>
        <strain evidence="1">455</strain>
    </source>
</reference>
<accession>A0A853F1X8</accession>
<sequence>MQGLFKDTAGKKWGLTQKGWGFLVFHSPTAQWVDAGNPLGQWYQCQ</sequence>